<dbReference type="PANTHER" id="PTHR33018:SF34">
    <property type="entry name" value="OS02G0472350 PROTEIN"/>
    <property type="match status" value="1"/>
</dbReference>
<dbReference type="Pfam" id="PF26133">
    <property type="entry name" value="DUF8039"/>
    <property type="match status" value="1"/>
</dbReference>
<dbReference type="Gene3D" id="3.40.395.10">
    <property type="entry name" value="Adenoviral Proteinase, Chain A"/>
    <property type="match status" value="1"/>
</dbReference>
<feature type="region of interest" description="Disordered" evidence="1">
    <location>
        <begin position="1"/>
        <end position="43"/>
    </location>
</feature>
<organism evidence="3 4">
    <name type="scientific">Castilleja foliolosa</name>
    <dbReference type="NCBI Taxonomy" id="1961234"/>
    <lineage>
        <taxon>Eukaryota</taxon>
        <taxon>Viridiplantae</taxon>
        <taxon>Streptophyta</taxon>
        <taxon>Embryophyta</taxon>
        <taxon>Tracheophyta</taxon>
        <taxon>Spermatophyta</taxon>
        <taxon>Magnoliopsida</taxon>
        <taxon>eudicotyledons</taxon>
        <taxon>Gunneridae</taxon>
        <taxon>Pentapetalae</taxon>
        <taxon>asterids</taxon>
        <taxon>lamiids</taxon>
        <taxon>Lamiales</taxon>
        <taxon>Orobanchaceae</taxon>
        <taxon>Pedicularideae</taxon>
        <taxon>Castillejinae</taxon>
        <taxon>Castilleja</taxon>
    </lineage>
</organism>
<sequence length="737" mass="84241">MEGDADVDGQLPVSDQPGASAAQQATSVKPTRTRVGRKATRMARMTSRNPNKVKVVFENPRLMPVGPDKTNIDNWSSYLGFLGRKEPSILICSWKKVLDTTKELIWQGILEKFNIYISDGQNETELSENDKKVQSKFKKKWIAYVGGRWSAFKTNLTSDYIYGDKQEAPYLNDYKFLDKVTWDAFVALRLSPEEKAKRQRGKEVQSHNKCPQRTSRGGYEVLSKKIMDEKMKERQAASQDPSEIIPPPSPPTRHEKWKRARLNKAGEYINPEVKEIAERIDSLEEQESSGSFKASGTNDLLAVAIGKPDHPCRVRGVGRGYTVSSYFGKQRRHSGMVSREEFNNTIATMAEMEAKLQMLLTSEAFSSREPLTPVADSAKGSNLSAAPNRMESDERDEEHIGEYGLYVEDPDRRLVAYGHIHELGSTIHNMKMKADEVRVTVVRVVVDDAEVPFPTEEVTTVGEAPNNFIVWPRRLIESIGRKGLSQKELFPKPKSKPDTEADPLKTLWFAAADISQPEHVCIEEGVVSLKKVDVCISQEDIMGLLVSRKISIAIMQFYNRYLYSLLRLSDRNNNYGLISPLHGNSEEMLQKRIEEGDFECFLAPVYETNWQLMALCPKYNYVAWFCFKQNRPTKKIITKIETAFHAYQIMKGTHSRQFKKLQWVYPKCYGQEEGNDCGLLVMRHMLEIIKLDIVNSFEKTFNMSRPYSKNDIDVVLRHWAECFLEYYLEELRLLSGA</sequence>
<evidence type="ECO:0000313" key="3">
    <source>
        <dbReference type="EMBL" id="KAL3644999.1"/>
    </source>
</evidence>
<dbReference type="AlphaFoldDB" id="A0ABD3DSY6"/>
<feature type="region of interest" description="Disordered" evidence="1">
    <location>
        <begin position="370"/>
        <end position="397"/>
    </location>
</feature>
<proteinExistence type="predicted"/>
<reference evidence="4" key="1">
    <citation type="journal article" date="2024" name="IScience">
        <title>Strigolactones Initiate the Formation of Haustorium-like Structures in Castilleja.</title>
        <authorList>
            <person name="Buerger M."/>
            <person name="Peterson D."/>
            <person name="Chory J."/>
        </authorList>
    </citation>
    <scope>NUCLEOTIDE SEQUENCE [LARGE SCALE GENOMIC DNA]</scope>
</reference>
<protein>
    <recommendedName>
        <fullName evidence="2">DUF8039 domain-containing protein</fullName>
    </recommendedName>
</protein>
<feature type="compositionally biased region" description="Polar residues" evidence="1">
    <location>
        <begin position="21"/>
        <end position="30"/>
    </location>
</feature>
<dbReference type="InterPro" id="IPR058352">
    <property type="entry name" value="DUF8039"/>
</dbReference>
<dbReference type="EMBL" id="JAVIJP010000013">
    <property type="protein sequence ID" value="KAL3644999.1"/>
    <property type="molecule type" value="Genomic_DNA"/>
</dbReference>
<dbReference type="PANTHER" id="PTHR33018">
    <property type="entry name" value="OS10G0338966 PROTEIN-RELATED"/>
    <property type="match status" value="1"/>
</dbReference>
<evidence type="ECO:0000259" key="2">
    <source>
        <dbReference type="Pfam" id="PF26133"/>
    </source>
</evidence>
<evidence type="ECO:0000313" key="4">
    <source>
        <dbReference type="Proteomes" id="UP001632038"/>
    </source>
</evidence>
<dbReference type="Proteomes" id="UP001632038">
    <property type="component" value="Unassembled WGS sequence"/>
</dbReference>
<gene>
    <name evidence="3" type="ORF">CASFOL_010179</name>
</gene>
<feature type="compositionally biased region" description="Basic and acidic residues" evidence="1">
    <location>
        <begin position="196"/>
        <end position="206"/>
    </location>
</feature>
<evidence type="ECO:0000256" key="1">
    <source>
        <dbReference type="SAM" id="MobiDB-lite"/>
    </source>
</evidence>
<feature type="region of interest" description="Disordered" evidence="1">
    <location>
        <begin position="196"/>
        <end position="215"/>
    </location>
</feature>
<feature type="domain" description="DUF8039" evidence="2">
    <location>
        <begin position="411"/>
        <end position="477"/>
    </location>
</feature>
<feature type="region of interest" description="Disordered" evidence="1">
    <location>
        <begin position="230"/>
        <end position="255"/>
    </location>
</feature>
<comment type="caution">
    <text evidence="3">The sequence shown here is derived from an EMBL/GenBank/DDBJ whole genome shotgun (WGS) entry which is preliminary data.</text>
</comment>
<keyword evidence="4" id="KW-1185">Reference proteome</keyword>
<feature type="compositionally biased region" description="Basic residues" evidence="1">
    <location>
        <begin position="31"/>
        <end position="41"/>
    </location>
</feature>
<name>A0ABD3DSY6_9LAMI</name>
<accession>A0ABD3DSY6</accession>